<dbReference type="AlphaFoldDB" id="A0A3G6JBB1"/>
<dbReference type="RefSeq" id="WP_123928680.1">
    <property type="nucleotide sequence ID" value="NZ_CP033896.1"/>
</dbReference>
<feature type="region of interest" description="Disordered" evidence="1">
    <location>
        <begin position="360"/>
        <end position="379"/>
    </location>
</feature>
<dbReference type="KEGG" id="ccho:CCHOA_07690"/>
<gene>
    <name evidence="2" type="ORF">CCHOA_07690</name>
</gene>
<protein>
    <submittedName>
        <fullName evidence="2">Uncharacterized protein</fullName>
    </submittedName>
</protein>
<keyword evidence="3" id="KW-1185">Reference proteome</keyword>
<dbReference type="Proteomes" id="UP000269019">
    <property type="component" value="Chromosome"/>
</dbReference>
<name>A0A3G6JBB1_9CORY</name>
<evidence type="ECO:0000313" key="3">
    <source>
        <dbReference type="Proteomes" id="UP000269019"/>
    </source>
</evidence>
<sequence>MTSPGNVHESAHPDDSTQAAAKVAALREIFADAKAHLDETQPTLYHIAGQLSIAIAELSLHEPQQTRDALQLEAVAVAVWAVHRAKATIPDSWDYVETLHRLADTFEICGDHQAQLFTQQQIVQLIARYPERFGLAARLHESRGHVHALEDVHGPAFALAEIEHVIAEVDATPPPRVMVALFADIVRLRLKFQLFEDAIVAAEAAITLFATGYDSAREEDSDDPAQWELSGCGEPTDVTCAQARRVIKRWQQAIAPASGTGAFHSAIVVHDAATAWEWYVANSVGMIIAARPRQAGRVLDLLDSMLHTAAHCFGAGSHQVLAARLQRSLWEITIATAIRREHVAELSTLRDDIVLQEISHAHTADEPPNQQTSAAATEARIDDRAQEQQRLALLSARVNAHLGLTMLASARHATAAEQTATVLRHALKDRDILDEDLVRRVETGLQSLQSGRGNNTP</sequence>
<accession>A0A3G6JBB1</accession>
<reference evidence="2 3" key="1">
    <citation type="submission" date="2018-11" db="EMBL/GenBank/DDBJ databases">
        <authorList>
            <person name="Kleinhagauer T."/>
            <person name="Glaeser S.P."/>
            <person name="Spergser J."/>
            <person name="Ruckert C."/>
            <person name="Kaempfer P."/>
            <person name="Busse H.-J."/>
        </authorList>
    </citation>
    <scope>NUCLEOTIDE SEQUENCE [LARGE SCALE GENOMIC DNA]</scope>
    <source>
        <strain evidence="2 3">200CH</strain>
    </source>
</reference>
<dbReference type="EMBL" id="CP033896">
    <property type="protein sequence ID" value="AZA13930.1"/>
    <property type="molecule type" value="Genomic_DNA"/>
</dbReference>
<organism evidence="2 3">
    <name type="scientific">Corynebacterium choanae</name>
    <dbReference type="NCBI Taxonomy" id="1862358"/>
    <lineage>
        <taxon>Bacteria</taxon>
        <taxon>Bacillati</taxon>
        <taxon>Actinomycetota</taxon>
        <taxon>Actinomycetes</taxon>
        <taxon>Mycobacteriales</taxon>
        <taxon>Corynebacteriaceae</taxon>
        <taxon>Corynebacterium</taxon>
    </lineage>
</organism>
<evidence type="ECO:0000256" key="1">
    <source>
        <dbReference type="SAM" id="MobiDB-lite"/>
    </source>
</evidence>
<evidence type="ECO:0000313" key="2">
    <source>
        <dbReference type="EMBL" id="AZA13930.1"/>
    </source>
</evidence>
<proteinExistence type="predicted"/>